<evidence type="ECO:0000256" key="3">
    <source>
        <dbReference type="ARBA" id="ARBA00023002"/>
    </source>
</evidence>
<feature type="chain" id="PRO_5039945152" description="Secreted protein" evidence="5">
    <location>
        <begin position="31"/>
        <end position="98"/>
    </location>
</feature>
<keyword evidence="3" id="KW-0560">Oxidoreductase</keyword>
<feature type="region of interest" description="Disordered" evidence="4">
    <location>
        <begin position="31"/>
        <end position="50"/>
    </location>
</feature>
<dbReference type="GO" id="GO:0004601">
    <property type="term" value="F:peroxidase activity"/>
    <property type="evidence" value="ECO:0007669"/>
    <property type="project" value="UniProtKB-KW"/>
</dbReference>
<evidence type="ECO:0000256" key="5">
    <source>
        <dbReference type="SAM" id="SignalP"/>
    </source>
</evidence>
<evidence type="ECO:0000256" key="1">
    <source>
        <dbReference type="ARBA" id="ARBA00006926"/>
    </source>
</evidence>
<dbReference type="Proteomes" id="UP000821866">
    <property type="component" value="Unassembled WGS sequence"/>
</dbReference>
<gene>
    <name evidence="6" type="ORF">HPB51_029054</name>
</gene>
<protein>
    <recommendedName>
        <fullName evidence="8">Secreted protein</fullName>
    </recommendedName>
</protein>
<comment type="similarity">
    <text evidence="1">Belongs to the glutathione peroxidase family.</text>
</comment>
<evidence type="ECO:0008006" key="8">
    <source>
        <dbReference type="Google" id="ProtNLM"/>
    </source>
</evidence>
<keyword evidence="5" id="KW-0732">Signal</keyword>
<evidence type="ECO:0000256" key="2">
    <source>
        <dbReference type="ARBA" id="ARBA00022559"/>
    </source>
</evidence>
<dbReference type="EMBL" id="JABSTU010006213">
    <property type="protein sequence ID" value="KAH7934580.1"/>
    <property type="molecule type" value="Genomic_DNA"/>
</dbReference>
<dbReference type="InterPro" id="IPR036249">
    <property type="entry name" value="Thioredoxin-like_sf"/>
</dbReference>
<reference evidence="6" key="2">
    <citation type="submission" date="2021-09" db="EMBL/GenBank/DDBJ databases">
        <authorList>
            <person name="Jia N."/>
            <person name="Wang J."/>
            <person name="Shi W."/>
            <person name="Du L."/>
            <person name="Sun Y."/>
            <person name="Zhan W."/>
            <person name="Jiang J."/>
            <person name="Wang Q."/>
            <person name="Zhang B."/>
            <person name="Ji P."/>
            <person name="Sakyi L.B."/>
            <person name="Cui X."/>
            <person name="Yuan T."/>
            <person name="Jiang B."/>
            <person name="Yang W."/>
            <person name="Lam T.T.-Y."/>
            <person name="Chang Q."/>
            <person name="Ding S."/>
            <person name="Wang X."/>
            <person name="Zhu J."/>
            <person name="Ruan X."/>
            <person name="Zhao L."/>
            <person name="Wei J."/>
            <person name="Que T."/>
            <person name="Du C."/>
            <person name="Cheng J."/>
            <person name="Dai P."/>
            <person name="Han X."/>
            <person name="Huang E."/>
            <person name="Gao Y."/>
            <person name="Liu J."/>
            <person name="Shao H."/>
            <person name="Ye R."/>
            <person name="Li L."/>
            <person name="Wei W."/>
            <person name="Wang X."/>
            <person name="Wang C."/>
            <person name="Huo Q."/>
            <person name="Li W."/>
            <person name="Guo W."/>
            <person name="Chen H."/>
            <person name="Chen S."/>
            <person name="Zhou L."/>
            <person name="Zhou L."/>
            <person name="Ni X."/>
            <person name="Tian J."/>
            <person name="Zhou Y."/>
            <person name="Sheng Y."/>
            <person name="Liu T."/>
            <person name="Pan Y."/>
            <person name="Xia L."/>
            <person name="Li J."/>
            <person name="Zhao F."/>
            <person name="Cao W."/>
        </authorList>
    </citation>
    <scope>NUCLEOTIDE SEQUENCE</scope>
    <source>
        <strain evidence="6">Rmic-2018</strain>
        <tissue evidence="6">Larvae</tissue>
    </source>
</reference>
<organism evidence="6 7">
    <name type="scientific">Rhipicephalus microplus</name>
    <name type="common">Cattle tick</name>
    <name type="synonym">Boophilus microplus</name>
    <dbReference type="NCBI Taxonomy" id="6941"/>
    <lineage>
        <taxon>Eukaryota</taxon>
        <taxon>Metazoa</taxon>
        <taxon>Ecdysozoa</taxon>
        <taxon>Arthropoda</taxon>
        <taxon>Chelicerata</taxon>
        <taxon>Arachnida</taxon>
        <taxon>Acari</taxon>
        <taxon>Parasitiformes</taxon>
        <taxon>Ixodida</taxon>
        <taxon>Ixodoidea</taxon>
        <taxon>Ixodidae</taxon>
        <taxon>Rhipicephalinae</taxon>
        <taxon>Rhipicephalus</taxon>
        <taxon>Boophilus</taxon>
    </lineage>
</organism>
<dbReference type="InterPro" id="IPR000889">
    <property type="entry name" value="Glutathione_peroxidase"/>
</dbReference>
<dbReference type="Pfam" id="PF00255">
    <property type="entry name" value="GSHPx"/>
    <property type="match status" value="1"/>
</dbReference>
<keyword evidence="7" id="KW-1185">Reference proteome</keyword>
<feature type="signal peptide" evidence="5">
    <location>
        <begin position="1"/>
        <end position="30"/>
    </location>
</feature>
<evidence type="ECO:0000313" key="7">
    <source>
        <dbReference type="Proteomes" id="UP000821866"/>
    </source>
</evidence>
<comment type="caution">
    <text evidence="6">The sequence shown here is derived from an EMBL/GenBank/DDBJ whole genome shotgun (WGS) entry which is preliminary data.</text>
</comment>
<reference evidence="6" key="1">
    <citation type="journal article" date="2020" name="Cell">
        <title>Large-Scale Comparative Analyses of Tick Genomes Elucidate Their Genetic Diversity and Vector Capacities.</title>
        <authorList>
            <consortium name="Tick Genome and Microbiome Consortium (TIGMIC)"/>
            <person name="Jia N."/>
            <person name="Wang J."/>
            <person name="Shi W."/>
            <person name="Du L."/>
            <person name="Sun Y."/>
            <person name="Zhan W."/>
            <person name="Jiang J.F."/>
            <person name="Wang Q."/>
            <person name="Zhang B."/>
            <person name="Ji P."/>
            <person name="Bell-Sakyi L."/>
            <person name="Cui X.M."/>
            <person name="Yuan T.T."/>
            <person name="Jiang B.G."/>
            <person name="Yang W.F."/>
            <person name="Lam T.T."/>
            <person name="Chang Q.C."/>
            <person name="Ding S.J."/>
            <person name="Wang X.J."/>
            <person name="Zhu J.G."/>
            <person name="Ruan X.D."/>
            <person name="Zhao L."/>
            <person name="Wei J.T."/>
            <person name="Ye R.Z."/>
            <person name="Que T.C."/>
            <person name="Du C.H."/>
            <person name="Zhou Y.H."/>
            <person name="Cheng J.X."/>
            <person name="Dai P.F."/>
            <person name="Guo W.B."/>
            <person name="Han X.H."/>
            <person name="Huang E.J."/>
            <person name="Li L.F."/>
            <person name="Wei W."/>
            <person name="Gao Y.C."/>
            <person name="Liu J.Z."/>
            <person name="Shao H.Z."/>
            <person name="Wang X."/>
            <person name="Wang C.C."/>
            <person name="Yang T.C."/>
            <person name="Huo Q.B."/>
            <person name="Li W."/>
            <person name="Chen H.Y."/>
            <person name="Chen S.E."/>
            <person name="Zhou L.G."/>
            <person name="Ni X.B."/>
            <person name="Tian J.H."/>
            <person name="Sheng Y."/>
            <person name="Liu T."/>
            <person name="Pan Y.S."/>
            <person name="Xia L.Y."/>
            <person name="Li J."/>
            <person name="Zhao F."/>
            <person name="Cao W.C."/>
        </authorList>
    </citation>
    <scope>NUCLEOTIDE SEQUENCE</scope>
    <source>
        <strain evidence="6">Rmic-2018</strain>
    </source>
</reference>
<evidence type="ECO:0000313" key="6">
    <source>
        <dbReference type="EMBL" id="KAH7934580.1"/>
    </source>
</evidence>
<dbReference type="SUPFAM" id="SSF52833">
    <property type="entry name" value="Thioredoxin-like"/>
    <property type="match status" value="1"/>
</dbReference>
<dbReference type="Gene3D" id="3.40.30.10">
    <property type="entry name" value="Glutaredoxin"/>
    <property type="match status" value="1"/>
</dbReference>
<dbReference type="AlphaFoldDB" id="A0A9J6CVL4"/>
<dbReference type="PROSITE" id="PS51355">
    <property type="entry name" value="GLUTATHIONE_PEROXID_3"/>
    <property type="match status" value="1"/>
</dbReference>
<sequence>MPRLSVRAKRRRKMLSRLVLALMCAAAVRPARRRGRPTAMQEPGGSGEEILNGIRYVRPGNNFQPNFPLFQKMDVNGDTQHPLFELLKVCKGRRRYAT</sequence>
<dbReference type="GO" id="GO:0006979">
    <property type="term" value="P:response to oxidative stress"/>
    <property type="evidence" value="ECO:0007669"/>
    <property type="project" value="InterPro"/>
</dbReference>
<proteinExistence type="inferred from homology"/>
<keyword evidence="2" id="KW-0575">Peroxidase</keyword>
<accession>A0A9J6CVL4</accession>
<name>A0A9J6CVL4_RHIMP</name>
<evidence type="ECO:0000256" key="4">
    <source>
        <dbReference type="SAM" id="MobiDB-lite"/>
    </source>
</evidence>